<sequence>MSIAMESCECPRFLVHLYCSSSSPRKDAALLETGRKTIQDASAYSVWRYTHSQQVLFNQSSSERISSFVYNRVQPLVDCPQYTPRLKEWGEPVTDGDDIFDMHSLEEFKSTNFDFLADSIPIFRHAISNKRDSADSEARPPNLKKRRIAPDLETGSLVKIIALPHARLAPFTNKPANIPESLKPFAKTLPKPLPPLSEIPPLLPYQRNAWIVPIRGTMPWNTCTSAAIWSAQSPHNPVPVHTTLPDPETVPDLSSSLIVWNFHAVECFWSFLVSLQANRKLGDIGLSFQWARSKSSDRPPSLSALDYIKVTHDAPYSMHMRTLLDLWQYEPVKAERRSETSTARENMDPPMETKRLELAKDFCAPKTSEKIRVLKRAVLALVDNRNKGILYS</sequence>
<dbReference type="AlphaFoldDB" id="A0A0D7AF38"/>
<keyword evidence="2" id="KW-1185">Reference proteome</keyword>
<evidence type="ECO:0000313" key="2">
    <source>
        <dbReference type="Proteomes" id="UP000054144"/>
    </source>
</evidence>
<name>A0A0D7AF38_9AGAR</name>
<organism evidence="1 2">
    <name type="scientific">Fistulina hepatica ATCC 64428</name>
    <dbReference type="NCBI Taxonomy" id="1128425"/>
    <lineage>
        <taxon>Eukaryota</taxon>
        <taxon>Fungi</taxon>
        <taxon>Dikarya</taxon>
        <taxon>Basidiomycota</taxon>
        <taxon>Agaricomycotina</taxon>
        <taxon>Agaricomycetes</taxon>
        <taxon>Agaricomycetidae</taxon>
        <taxon>Agaricales</taxon>
        <taxon>Fistulinaceae</taxon>
        <taxon>Fistulina</taxon>
    </lineage>
</organism>
<reference evidence="1 2" key="1">
    <citation type="journal article" date="2015" name="Fungal Genet. Biol.">
        <title>Evolution of novel wood decay mechanisms in Agaricales revealed by the genome sequences of Fistulina hepatica and Cylindrobasidium torrendii.</title>
        <authorList>
            <person name="Floudas D."/>
            <person name="Held B.W."/>
            <person name="Riley R."/>
            <person name="Nagy L.G."/>
            <person name="Koehler G."/>
            <person name="Ransdell A.S."/>
            <person name="Younus H."/>
            <person name="Chow J."/>
            <person name="Chiniquy J."/>
            <person name="Lipzen A."/>
            <person name="Tritt A."/>
            <person name="Sun H."/>
            <person name="Haridas S."/>
            <person name="LaButti K."/>
            <person name="Ohm R.A."/>
            <person name="Kues U."/>
            <person name="Blanchette R.A."/>
            <person name="Grigoriev I.V."/>
            <person name="Minto R.E."/>
            <person name="Hibbett D.S."/>
        </authorList>
    </citation>
    <scope>NUCLEOTIDE SEQUENCE [LARGE SCALE GENOMIC DNA]</scope>
    <source>
        <strain evidence="1 2">ATCC 64428</strain>
    </source>
</reference>
<gene>
    <name evidence="1" type="ORF">FISHEDRAFT_57998</name>
</gene>
<proteinExistence type="predicted"/>
<dbReference type="Proteomes" id="UP000054144">
    <property type="component" value="Unassembled WGS sequence"/>
</dbReference>
<protein>
    <submittedName>
        <fullName evidence="1">Uncharacterized protein</fullName>
    </submittedName>
</protein>
<evidence type="ECO:0000313" key="1">
    <source>
        <dbReference type="EMBL" id="KIY49739.1"/>
    </source>
</evidence>
<dbReference type="EMBL" id="KN881721">
    <property type="protein sequence ID" value="KIY49739.1"/>
    <property type="molecule type" value="Genomic_DNA"/>
</dbReference>
<dbReference type="OrthoDB" id="3143319at2759"/>
<accession>A0A0D7AF38</accession>